<accession>A0A8K0P441</accession>
<comment type="caution">
    <text evidence="1">The sequence shown here is derived from an EMBL/GenBank/DDBJ whole genome shotgun (WGS) entry which is preliminary data.</text>
</comment>
<evidence type="ECO:0000313" key="1">
    <source>
        <dbReference type="EMBL" id="KAG8232986.1"/>
    </source>
</evidence>
<gene>
    <name evidence="1" type="ORF">J437_LFUL012633</name>
</gene>
<protein>
    <recommendedName>
        <fullName evidence="3">Transposase Helix-turn-helix domain-containing protein</fullName>
    </recommendedName>
</protein>
<name>A0A8K0P441_LADFU</name>
<evidence type="ECO:0000313" key="2">
    <source>
        <dbReference type="Proteomes" id="UP000792457"/>
    </source>
</evidence>
<organism evidence="1 2">
    <name type="scientific">Ladona fulva</name>
    <name type="common">Scarce chaser dragonfly</name>
    <name type="synonym">Libellula fulva</name>
    <dbReference type="NCBI Taxonomy" id="123851"/>
    <lineage>
        <taxon>Eukaryota</taxon>
        <taxon>Metazoa</taxon>
        <taxon>Ecdysozoa</taxon>
        <taxon>Arthropoda</taxon>
        <taxon>Hexapoda</taxon>
        <taxon>Insecta</taxon>
        <taxon>Pterygota</taxon>
        <taxon>Palaeoptera</taxon>
        <taxon>Odonata</taxon>
        <taxon>Epiprocta</taxon>
        <taxon>Anisoptera</taxon>
        <taxon>Libelluloidea</taxon>
        <taxon>Libellulidae</taxon>
        <taxon>Ladona</taxon>
    </lineage>
</organism>
<dbReference type="OrthoDB" id="1681765at2759"/>
<dbReference type="EMBL" id="KZ308677">
    <property type="protein sequence ID" value="KAG8232986.1"/>
    <property type="molecule type" value="Genomic_DNA"/>
</dbReference>
<evidence type="ECO:0008006" key="3">
    <source>
        <dbReference type="Google" id="ProtNLM"/>
    </source>
</evidence>
<keyword evidence="2" id="KW-1185">Reference proteome</keyword>
<dbReference type="AlphaFoldDB" id="A0A8K0P441"/>
<sequence length="169" mass="19501">MDSDEEYEEAFDEAIGEVVICLSEELQEILHKSRVWVKDWVEDPLEYKRHLRMSVEQFNELLSLIEPEISKKDTVMRNAIPARQKLEVTLRYLASGDNFQSLALLFRIPATTISRFIPEVLKAIITALKKYIKVIYWRPVHVKTCLLVATTRSCDLSVDAPAATKLKHV</sequence>
<proteinExistence type="predicted"/>
<dbReference type="Proteomes" id="UP000792457">
    <property type="component" value="Unassembled WGS sequence"/>
</dbReference>
<reference evidence="1" key="2">
    <citation type="submission" date="2017-10" db="EMBL/GenBank/DDBJ databases">
        <title>Ladona fulva Genome sequencing and assembly.</title>
        <authorList>
            <person name="Murali S."/>
            <person name="Richards S."/>
            <person name="Bandaranaike D."/>
            <person name="Bellair M."/>
            <person name="Blankenburg K."/>
            <person name="Chao H."/>
            <person name="Dinh H."/>
            <person name="Doddapaneni H."/>
            <person name="Dugan-Rocha S."/>
            <person name="Elkadiri S."/>
            <person name="Gnanaolivu R."/>
            <person name="Hernandez B."/>
            <person name="Skinner E."/>
            <person name="Javaid M."/>
            <person name="Lee S."/>
            <person name="Li M."/>
            <person name="Ming W."/>
            <person name="Munidasa M."/>
            <person name="Muniz J."/>
            <person name="Nguyen L."/>
            <person name="Hughes D."/>
            <person name="Osuji N."/>
            <person name="Pu L.-L."/>
            <person name="Puazo M."/>
            <person name="Qu C."/>
            <person name="Quiroz J."/>
            <person name="Raj R."/>
            <person name="Weissenberger G."/>
            <person name="Xin Y."/>
            <person name="Zou X."/>
            <person name="Han Y."/>
            <person name="Worley K."/>
            <person name="Muzny D."/>
            <person name="Gibbs R."/>
        </authorList>
    </citation>
    <scope>NUCLEOTIDE SEQUENCE</scope>
    <source>
        <strain evidence="1">Sampled in the wild</strain>
    </source>
</reference>
<reference evidence="1" key="1">
    <citation type="submission" date="2013-04" db="EMBL/GenBank/DDBJ databases">
        <authorList>
            <person name="Qu J."/>
            <person name="Murali S.C."/>
            <person name="Bandaranaike D."/>
            <person name="Bellair M."/>
            <person name="Blankenburg K."/>
            <person name="Chao H."/>
            <person name="Dinh H."/>
            <person name="Doddapaneni H."/>
            <person name="Downs B."/>
            <person name="Dugan-Rocha S."/>
            <person name="Elkadiri S."/>
            <person name="Gnanaolivu R.D."/>
            <person name="Hernandez B."/>
            <person name="Javaid M."/>
            <person name="Jayaseelan J.C."/>
            <person name="Lee S."/>
            <person name="Li M."/>
            <person name="Ming W."/>
            <person name="Munidasa M."/>
            <person name="Muniz J."/>
            <person name="Nguyen L."/>
            <person name="Ongeri F."/>
            <person name="Osuji N."/>
            <person name="Pu L.-L."/>
            <person name="Puazo M."/>
            <person name="Qu C."/>
            <person name="Quiroz J."/>
            <person name="Raj R."/>
            <person name="Weissenberger G."/>
            <person name="Xin Y."/>
            <person name="Zou X."/>
            <person name="Han Y."/>
            <person name="Richards S."/>
            <person name="Worley K."/>
            <person name="Muzny D."/>
            <person name="Gibbs R."/>
        </authorList>
    </citation>
    <scope>NUCLEOTIDE SEQUENCE</scope>
    <source>
        <strain evidence="1">Sampled in the wild</strain>
    </source>
</reference>